<organism evidence="1 2">
    <name type="scientific">Mesorhizobium delmotii</name>
    <dbReference type="NCBI Taxonomy" id="1631247"/>
    <lineage>
        <taxon>Bacteria</taxon>
        <taxon>Pseudomonadati</taxon>
        <taxon>Pseudomonadota</taxon>
        <taxon>Alphaproteobacteria</taxon>
        <taxon>Hyphomicrobiales</taxon>
        <taxon>Phyllobacteriaceae</taxon>
        <taxon>Mesorhizobium</taxon>
    </lineage>
</organism>
<dbReference type="EMBL" id="FUIG01000070">
    <property type="protein sequence ID" value="SJM35177.1"/>
    <property type="molecule type" value="Genomic_DNA"/>
</dbReference>
<dbReference type="Proteomes" id="UP000245698">
    <property type="component" value="Unassembled WGS sequence"/>
</dbReference>
<keyword evidence="2" id="KW-1185">Reference proteome</keyword>
<dbReference type="AlphaFoldDB" id="A0A2P9AVE8"/>
<accession>A0A2P9AVE8</accession>
<gene>
    <name evidence="1" type="ORF">BQ8482_60188</name>
</gene>
<dbReference type="Pfam" id="PF16826">
    <property type="entry name" value="DUF5076"/>
    <property type="match status" value="1"/>
</dbReference>
<evidence type="ECO:0000313" key="1">
    <source>
        <dbReference type="EMBL" id="SJM35177.1"/>
    </source>
</evidence>
<name>A0A2P9AVE8_9HYPH</name>
<proteinExistence type="predicted"/>
<sequence>MSRELEVPAVVVENSEFDEILRVWIGSDAVVTMQDLFGPNAHNWGMVLADVGMHIARMRLEQDGIPEIETLQALEEGYRGRMSEQFNIQHRSLTGRN</sequence>
<reference evidence="2" key="1">
    <citation type="submission" date="2016-12" db="EMBL/GenBank/DDBJ databases">
        <authorList>
            <person name="Brunel B."/>
        </authorList>
    </citation>
    <scope>NUCLEOTIDE SEQUENCE [LARGE SCALE GENOMIC DNA]</scope>
</reference>
<evidence type="ECO:0008006" key="3">
    <source>
        <dbReference type="Google" id="ProtNLM"/>
    </source>
</evidence>
<dbReference type="InterPro" id="IPR031796">
    <property type="entry name" value="DUF5076"/>
</dbReference>
<dbReference type="Gene3D" id="3.30.2370.10">
    <property type="entry name" value="putative pyruvate dehydrogenase"/>
    <property type="match status" value="1"/>
</dbReference>
<protein>
    <recommendedName>
        <fullName evidence="3">DUF5076 domain-containing protein</fullName>
    </recommendedName>
</protein>
<evidence type="ECO:0000313" key="2">
    <source>
        <dbReference type="Proteomes" id="UP000245698"/>
    </source>
</evidence>
<dbReference type="RefSeq" id="WP_036262673.1">
    <property type="nucleotide sequence ID" value="NZ_FUIG01000070.1"/>
</dbReference>